<dbReference type="InterPro" id="IPR011598">
    <property type="entry name" value="bHLH_dom"/>
</dbReference>
<feature type="domain" description="BHLH" evidence="2">
    <location>
        <begin position="350"/>
        <end position="419"/>
    </location>
</feature>
<reference evidence="3" key="1">
    <citation type="journal article" date="2021" name="Nat. Commun.">
        <title>Genetic determinants of endophytism in the Arabidopsis root mycobiome.</title>
        <authorList>
            <person name="Mesny F."/>
            <person name="Miyauchi S."/>
            <person name="Thiergart T."/>
            <person name="Pickel B."/>
            <person name="Atanasova L."/>
            <person name="Karlsson M."/>
            <person name="Huettel B."/>
            <person name="Barry K.W."/>
            <person name="Haridas S."/>
            <person name="Chen C."/>
            <person name="Bauer D."/>
            <person name="Andreopoulos W."/>
            <person name="Pangilinan J."/>
            <person name="LaButti K."/>
            <person name="Riley R."/>
            <person name="Lipzen A."/>
            <person name="Clum A."/>
            <person name="Drula E."/>
            <person name="Henrissat B."/>
            <person name="Kohler A."/>
            <person name="Grigoriev I.V."/>
            <person name="Martin F.M."/>
            <person name="Hacquard S."/>
        </authorList>
    </citation>
    <scope>NUCLEOTIDE SEQUENCE</scope>
    <source>
        <strain evidence="3">MPI-CAGE-AT-0147</strain>
    </source>
</reference>
<feature type="compositionally biased region" description="Low complexity" evidence="1">
    <location>
        <begin position="443"/>
        <end position="457"/>
    </location>
</feature>
<dbReference type="PROSITE" id="PS50888">
    <property type="entry name" value="BHLH"/>
    <property type="match status" value="1"/>
</dbReference>
<dbReference type="InterPro" id="IPR036638">
    <property type="entry name" value="HLH_DNA-bd_sf"/>
</dbReference>
<feature type="compositionally biased region" description="Basic and acidic residues" evidence="1">
    <location>
        <begin position="252"/>
        <end position="261"/>
    </location>
</feature>
<dbReference type="OrthoDB" id="3542681at2759"/>
<dbReference type="PANTHER" id="PTHR47336:SF4">
    <property type="entry name" value="BHLH TRANSCRIPTION FACTOR (EUROFUNG)"/>
    <property type="match status" value="1"/>
</dbReference>
<dbReference type="Gene3D" id="4.10.280.10">
    <property type="entry name" value="Helix-loop-helix DNA-binding domain"/>
    <property type="match status" value="1"/>
</dbReference>
<dbReference type="GO" id="GO:0046983">
    <property type="term" value="F:protein dimerization activity"/>
    <property type="evidence" value="ECO:0007669"/>
    <property type="project" value="InterPro"/>
</dbReference>
<dbReference type="AlphaFoldDB" id="A0A9P9EJC3"/>
<dbReference type="InterPro" id="IPR052099">
    <property type="entry name" value="Regulatory_TF_Diverse"/>
</dbReference>
<dbReference type="Proteomes" id="UP000738349">
    <property type="component" value="Unassembled WGS sequence"/>
</dbReference>
<evidence type="ECO:0000256" key="1">
    <source>
        <dbReference type="SAM" id="MobiDB-lite"/>
    </source>
</evidence>
<feature type="region of interest" description="Disordered" evidence="1">
    <location>
        <begin position="44"/>
        <end position="101"/>
    </location>
</feature>
<dbReference type="CDD" id="cd11395">
    <property type="entry name" value="bHLHzip_SREBP_like"/>
    <property type="match status" value="1"/>
</dbReference>
<gene>
    <name evidence="3" type="ORF">EDB81DRAFT_723621</name>
</gene>
<protein>
    <recommendedName>
        <fullName evidence="2">BHLH domain-containing protein</fullName>
    </recommendedName>
</protein>
<feature type="compositionally biased region" description="Low complexity" evidence="1">
    <location>
        <begin position="283"/>
        <end position="335"/>
    </location>
</feature>
<feature type="compositionally biased region" description="Polar residues" evidence="1">
    <location>
        <begin position="52"/>
        <end position="61"/>
    </location>
</feature>
<organism evidence="3 4">
    <name type="scientific">Dactylonectria macrodidyma</name>
    <dbReference type="NCBI Taxonomy" id="307937"/>
    <lineage>
        <taxon>Eukaryota</taxon>
        <taxon>Fungi</taxon>
        <taxon>Dikarya</taxon>
        <taxon>Ascomycota</taxon>
        <taxon>Pezizomycotina</taxon>
        <taxon>Sordariomycetes</taxon>
        <taxon>Hypocreomycetidae</taxon>
        <taxon>Hypocreales</taxon>
        <taxon>Nectriaceae</taxon>
        <taxon>Dactylonectria</taxon>
    </lineage>
</organism>
<dbReference type="PANTHER" id="PTHR47336">
    <property type="entry name" value="TRANSCRIPTION FACTOR HMS1-RELATED"/>
    <property type="match status" value="1"/>
</dbReference>
<feature type="compositionally biased region" description="Polar residues" evidence="1">
    <location>
        <begin position="231"/>
        <end position="247"/>
    </location>
</feature>
<evidence type="ECO:0000259" key="2">
    <source>
        <dbReference type="PROSITE" id="PS50888"/>
    </source>
</evidence>
<sequence>MAGENEGDASFYDFLIKEPEVRSTPASDISFSVAQPHLEHLARLQQPIPALNRTSTQSQRHLPNPVGPVASHVAAPPQPHLSARHSDPDQSRAVSRPGLHPHSQDVVHLHAHDLHAHDLHGHNPHSQAPLAAGSYPAPITLAPAASSMPMDWGLYGVAHPSMSLNPSPFDFDVTGTIIPTMPHHGQLSPSVSDNIMGYGSSLVSPSSIHSPQGHYAFGSSWEDNIGPHGGSTPTVTTPAAQVSTNPWTDPDDLQKETDNAHRSRPKKNPRPRKQKSDARKSSDAGNAGSPDAGSPSSASQNSRASAASKATSMASSVASSNSSRLSKLRSASRTSKNSYTKPTDTPEERRTRASHNLVEKQYRNRLNAQFESLLNALPEQVRTGGDGDDSEGGGPVDWGDRRVSKGEVLEMARKHIETLERERDVLEREKMELQGSLKQLNHSASGSDGAGAAAAAGEYDTPLDFSISMDDDNDNDNDDDDDDD</sequence>
<name>A0A9P9EJC3_9HYPO</name>
<keyword evidence="4" id="KW-1185">Reference proteome</keyword>
<feature type="non-terminal residue" evidence="3">
    <location>
        <position position="1"/>
    </location>
</feature>
<dbReference type="Pfam" id="PF00010">
    <property type="entry name" value="HLH"/>
    <property type="match status" value="1"/>
</dbReference>
<dbReference type="SUPFAM" id="SSF47459">
    <property type="entry name" value="HLH, helix-loop-helix DNA-binding domain"/>
    <property type="match status" value="1"/>
</dbReference>
<feature type="compositionally biased region" description="Basic residues" evidence="1">
    <location>
        <begin position="262"/>
        <end position="273"/>
    </location>
</feature>
<comment type="caution">
    <text evidence="3">The sequence shown here is derived from an EMBL/GenBank/DDBJ whole genome shotgun (WGS) entry which is preliminary data.</text>
</comment>
<dbReference type="EMBL" id="JAGMUV010000011">
    <property type="protein sequence ID" value="KAH7140589.1"/>
    <property type="molecule type" value="Genomic_DNA"/>
</dbReference>
<accession>A0A9P9EJC3</accession>
<feature type="region of interest" description="Disordered" evidence="1">
    <location>
        <begin position="219"/>
        <end position="360"/>
    </location>
</feature>
<evidence type="ECO:0000313" key="4">
    <source>
        <dbReference type="Proteomes" id="UP000738349"/>
    </source>
</evidence>
<evidence type="ECO:0000313" key="3">
    <source>
        <dbReference type="EMBL" id="KAH7140589.1"/>
    </source>
</evidence>
<feature type="region of interest" description="Disordered" evidence="1">
    <location>
        <begin position="430"/>
        <end position="484"/>
    </location>
</feature>
<proteinExistence type="predicted"/>
<feature type="compositionally biased region" description="Acidic residues" evidence="1">
    <location>
        <begin position="469"/>
        <end position="484"/>
    </location>
</feature>
<feature type="compositionally biased region" description="Basic and acidic residues" evidence="1">
    <location>
        <begin position="344"/>
        <end position="360"/>
    </location>
</feature>
<feature type="region of interest" description="Disordered" evidence="1">
    <location>
        <begin position="377"/>
        <end position="403"/>
    </location>
</feature>
<dbReference type="SMART" id="SM00353">
    <property type="entry name" value="HLH"/>
    <property type="match status" value="1"/>
</dbReference>